<sequence length="71" mass="8482">MSAGRIEVLHLNDCNNFLMTLKHTLKVKARLQLISNDFFVDIEFALFSPYRRMNYLHFTIDFEVIVLIYEL</sequence>
<dbReference type="Proteomes" id="UP000054928">
    <property type="component" value="Unassembled WGS sequence"/>
</dbReference>
<dbReference type="AlphaFoldDB" id="A0A0P1B574"/>
<keyword evidence="2" id="KW-1185">Reference proteome</keyword>
<dbReference type="RefSeq" id="XP_024586017.1">
    <property type="nucleotide sequence ID" value="XM_024720860.1"/>
</dbReference>
<dbReference type="EMBL" id="CCYD01003090">
    <property type="protein sequence ID" value="CEG49648.1"/>
    <property type="molecule type" value="Genomic_DNA"/>
</dbReference>
<evidence type="ECO:0000313" key="2">
    <source>
        <dbReference type="Proteomes" id="UP000054928"/>
    </source>
</evidence>
<dbReference type="GeneID" id="36410261"/>
<name>A0A0P1B574_PLAHL</name>
<proteinExistence type="predicted"/>
<evidence type="ECO:0000313" key="1">
    <source>
        <dbReference type="EMBL" id="CEG49648.1"/>
    </source>
</evidence>
<protein>
    <submittedName>
        <fullName evidence="1">Uncharacterized protein</fullName>
    </submittedName>
</protein>
<reference evidence="2" key="1">
    <citation type="submission" date="2014-09" db="EMBL/GenBank/DDBJ databases">
        <authorList>
            <person name="Sharma Rahul"/>
            <person name="Thines Marco"/>
        </authorList>
    </citation>
    <scope>NUCLEOTIDE SEQUENCE [LARGE SCALE GENOMIC DNA]</scope>
</reference>
<accession>A0A0P1B574</accession>
<organism evidence="1 2">
    <name type="scientific">Plasmopara halstedii</name>
    <name type="common">Downy mildew of sunflower</name>
    <dbReference type="NCBI Taxonomy" id="4781"/>
    <lineage>
        <taxon>Eukaryota</taxon>
        <taxon>Sar</taxon>
        <taxon>Stramenopiles</taxon>
        <taxon>Oomycota</taxon>
        <taxon>Peronosporomycetes</taxon>
        <taxon>Peronosporales</taxon>
        <taxon>Peronosporaceae</taxon>
        <taxon>Plasmopara</taxon>
    </lineage>
</organism>